<dbReference type="EMBL" id="CATKSH010000002">
    <property type="protein sequence ID" value="CAI9119627.1"/>
    <property type="molecule type" value="Genomic_DNA"/>
</dbReference>
<dbReference type="GO" id="GO:0070041">
    <property type="term" value="F:rRNA (uridine-C5-)-methyltransferase activity"/>
    <property type="evidence" value="ECO:0007669"/>
    <property type="project" value="TreeGrafter"/>
</dbReference>
<keyword evidence="3 6" id="KW-0808">Transferase</keyword>
<feature type="active site" description="Nucleophile" evidence="6">
    <location>
        <position position="371"/>
    </location>
</feature>
<evidence type="ECO:0000256" key="5">
    <source>
        <dbReference type="ARBA" id="ARBA00023014"/>
    </source>
</evidence>
<dbReference type="InterPro" id="IPR012340">
    <property type="entry name" value="NA-bd_OB-fold"/>
</dbReference>
<dbReference type="SUPFAM" id="SSF50249">
    <property type="entry name" value="Nucleic acid-binding proteins"/>
    <property type="match status" value="1"/>
</dbReference>
<evidence type="ECO:0000313" key="7">
    <source>
        <dbReference type="EMBL" id="CAI9119627.1"/>
    </source>
</evidence>
<dbReference type="Gene3D" id="3.40.50.150">
    <property type="entry name" value="Vaccinia Virus protein VP39"/>
    <property type="match status" value="1"/>
</dbReference>
<comment type="caution">
    <text evidence="7">The sequence shown here is derived from an EMBL/GenBank/DDBJ whole genome shotgun (WGS) entry which is preliminary data.</text>
</comment>
<evidence type="ECO:0000256" key="2">
    <source>
        <dbReference type="ARBA" id="ARBA00022603"/>
    </source>
</evidence>
<feature type="binding site" evidence="6">
    <location>
        <position position="281"/>
    </location>
    <ligand>
        <name>S-adenosyl-L-methionine</name>
        <dbReference type="ChEBI" id="CHEBI:59789"/>
    </ligand>
</feature>
<protein>
    <submittedName>
        <fullName evidence="7">Class I SAM-dependent RNA methyltransferase</fullName>
    </submittedName>
</protein>
<organism evidence="7 8">
    <name type="scientific">Brytella acorum</name>
    <dbReference type="NCBI Taxonomy" id="2959299"/>
    <lineage>
        <taxon>Bacteria</taxon>
        <taxon>Pseudomonadati</taxon>
        <taxon>Pseudomonadota</taxon>
        <taxon>Alphaproteobacteria</taxon>
        <taxon>Acetobacterales</taxon>
        <taxon>Acetobacteraceae</taxon>
        <taxon>Brytella</taxon>
    </lineage>
</organism>
<sequence>MTMFREETIVALGAAGDGIVHADGQTLFVPGALPGETVRIREDGILDTIVTPSPARIEPICSLFGVCGGCSLQILRTDALLDWKMGRVERALRDAGFSALPLPRSFQTAARTRRRVDLAVRRVADGIVIGLHGRNAAPVDMTSCDVIDPKLFALLAPLRDVLASLGALTGEGTLQINLLTSGPDILISTLQELSSSDRNKLANFARLYKIPRISWSLDGKTGTDETVAQIAPVQQVFGPLTISPPPAVFLQASESGERAIVQAVMSGIPPLNRKDLVVELYAGCGTLTGPLAEKAKVLAYEGSAEAVKALRKGRVGLRFDVETRDLVRQPVLAKDLGAARVVVLDPPHTGAPRQIEEIAAAKVKDVVYVSCNPAALTKDAHRLAESGYQVAEWTVIDQFLWSAEVEAVVTFTRDSKRLKKLARNTEGAL</sequence>
<dbReference type="PROSITE" id="PS51687">
    <property type="entry name" value="SAM_MT_RNA_M5U"/>
    <property type="match status" value="1"/>
</dbReference>
<dbReference type="Pfam" id="PF05958">
    <property type="entry name" value="tRNA_U5-meth_tr"/>
    <property type="match status" value="1"/>
</dbReference>
<accession>A0AA35XWV2</accession>
<dbReference type="RefSeq" id="WP_289841670.1">
    <property type="nucleotide sequence ID" value="NZ_CATKSH010000002.1"/>
</dbReference>
<evidence type="ECO:0000313" key="8">
    <source>
        <dbReference type="Proteomes" id="UP001176960"/>
    </source>
</evidence>
<keyword evidence="5" id="KW-0411">Iron-sulfur</keyword>
<name>A0AA35XWV2_9PROT</name>
<evidence type="ECO:0000256" key="1">
    <source>
        <dbReference type="ARBA" id="ARBA00022485"/>
    </source>
</evidence>
<dbReference type="Gene3D" id="2.40.50.140">
    <property type="entry name" value="Nucleic acid-binding proteins"/>
    <property type="match status" value="1"/>
</dbReference>
<keyword evidence="4 6" id="KW-0949">S-adenosyl-L-methionine</keyword>
<keyword evidence="1" id="KW-0408">Iron</keyword>
<reference evidence="7" key="1">
    <citation type="submission" date="2023-03" db="EMBL/GenBank/DDBJ databases">
        <authorList>
            <person name="Cleenwerck I."/>
        </authorList>
    </citation>
    <scope>NUCLEOTIDE SEQUENCE</scope>
    <source>
        <strain evidence="7">LMG 32879</strain>
    </source>
</reference>
<comment type="similarity">
    <text evidence="6">Belongs to the class I-like SAM-binding methyltransferase superfamily. RNA M5U methyltransferase family.</text>
</comment>
<feature type="binding site" evidence="6">
    <location>
        <position position="301"/>
    </location>
    <ligand>
        <name>S-adenosyl-L-methionine</name>
        <dbReference type="ChEBI" id="CHEBI:59789"/>
    </ligand>
</feature>
<evidence type="ECO:0000256" key="4">
    <source>
        <dbReference type="ARBA" id="ARBA00022691"/>
    </source>
</evidence>
<dbReference type="PANTHER" id="PTHR11061:SF49">
    <property type="entry name" value="23S RRNA (URACIL(1939)-C(5))-METHYLTRANSFERASE RLMD"/>
    <property type="match status" value="1"/>
</dbReference>
<dbReference type="SUPFAM" id="SSF53335">
    <property type="entry name" value="S-adenosyl-L-methionine-dependent methyltransferases"/>
    <property type="match status" value="1"/>
</dbReference>
<keyword evidence="1" id="KW-0479">Metal-binding</keyword>
<dbReference type="PANTHER" id="PTHR11061">
    <property type="entry name" value="RNA M5U METHYLTRANSFERASE"/>
    <property type="match status" value="1"/>
</dbReference>
<feature type="binding site" evidence="6">
    <location>
        <position position="345"/>
    </location>
    <ligand>
        <name>S-adenosyl-L-methionine</name>
        <dbReference type="ChEBI" id="CHEBI:59789"/>
    </ligand>
</feature>
<dbReference type="GO" id="GO:0051539">
    <property type="term" value="F:4 iron, 4 sulfur cluster binding"/>
    <property type="evidence" value="ECO:0007669"/>
    <property type="project" value="UniProtKB-KW"/>
</dbReference>
<feature type="binding site" evidence="6">
    <location>
        <position position="251"/>
    </location>
    <ligand>
        <name>S-adenosyl-L-methionine</name>
        <dbReference type="ChEBI" id="CHEBI:59789"/>
    </ligand>
</feature>
<gene>
    <name evidence="7" type="ORF">LMG32879_000445</name>
</gene>
<keyword evidence="1" id="KW-0004">4Fe-4S</keyword>
<keyword evidence="8" id="KW-1185">Reference proteome</keyword>
<dbReference type="AlphaFoldDB" id="A0AA35XWV2"/>
<dbReference type="Proteomes" id="UP001176960">
    <property type="component" value="Unassembled WGS sequence"/>
</dbReference>
<dbReference type="GO" id="GO:0070475">
    <property type="term" value="P:rRNA base methylation"/>
    <property type="evidence" value="ECO:0007669"/>
    <property type="project" value="TreeGrafter"/>
</dbReference>
<proteinExistence type="inferred from homology"/>
<dbReference type="Gene3D" id="2.40.50.1070">
    <property type="match status" value="1"/>
</dbReference>
<dbReference type="InterPro" id="IPR029063">
    <property type="entry name" value="SAM-dependent_MTases_sf"/>
</dbReference>
<dbReference type="InterPro" id="IPR010280">
    <property type="entry name" value="U5_MeTrfase_fam"/>
</dbReference>
<evidence type="ECO:0000256" key="3">
    <source>
        <dbReference type="ARBA" id="ARBA00022679"/>
    </source>
</evidence>
<keyword evidence="2 6" id="KW-0489">Methyltransferase</keyword>
<evidence type="ECO:0000256" key="6">
    <source>
        <dbReference type="PROSITE-ProRule" id="PRU01024"/>
    </source>
</evidence>